<dbReference type="PANTHER" id="PTHR43884">
    <property type="entry name" value="ACYL-COA DEHYDROGENASE"/>
    <property type="match status" value="1"/>
</dbReference>
<dbReference type="InterPro" id="IPR013786">
    <property type="entry name" value="AcylCoA_DH/ox_N"/>
</dbReference>
<keyword evidence="3" id="KW-1185">Reference proteome</keyword>
<organism evidence="2 3">
    <name type="scientific">Pigmentiphaga soli</name>
    <dbReference type="NCBI Taxonomy" id="1007095"/>
    <lineage>
        <taxon>Bacteria</taxon>
        <taxon>Pseudomonadati</taxon>
        <taxon>Pseudomonadota</taxon>
        <taxon>Betaproteobacteria</taxon>
        <taxon>Burkholderiales</taxon>
        <taxon>Alcaligenaceae</taxon>
        <taxon>Pigmentiphaga</taxon>
    </lineage>
</organism>
<protein>
    <submittedName>
        <fullName evidence="2">Acyl-CoA dehydrogenase family protein</fullName>
    </submittedName>
</protein>
<dbReference type="InterPro" id="IPR046373">
    <property type="entry name" value="Acyl-CoA_Oxase/DH_mid-dom_sf"/>
</dbReference>
<dbReference type="InterPro" id="IPR037069">
    <property type="entry name" value="AcylCoA_DH/ox_N_sf"/>
</dbReference>
<evidence type="ECO:0000313" key="2">
    <source>
        <dbReference type="EMBL" id="GAA4341268.1"/>
    </source>
</evidence>
<dbReference type="EMBL" id="BAABFO010000028">
    <property type="protein sequence ID" value="GAA4341268.1"/>
    <property type="molecule type" value="Genomic_DNA"/>
</dbReference>
<feature type="domain" description="Acyl-CoA dehydrogenase/oxidase N-terminal" evidence="1">
    <location>
        <begin position="27"/>
        <end position="118"/>
    </location>
</feature>
<dbReference type="Gene3D" id="1.10.540.10">
    <property type="entry name" value="Acyl-CoA dehydrogenase/oxidase, N-terminal domain"/>
    <property type="match status" value="1"/>
</dbReference>
<dbReference type="Gene3D" id="2.40.110.10">
    <property type="entry name" value="Butyryl-CoA Dehydrogenase, subunit A, domain 2"/>
    <property type="match status" value="1"/>
</dbReference>
<dbReference type="PANTHER" id="PTHR43884:SF12">
    <property type="entry name" value="ISOVALERYL-COA DEHYDROGENASE, MITOCHONDRIAL-RELATED"/>
    <property type="match status" value="1"/>
</dbReference>
<comment type="caution">
    <text evidence="2">The sequence shown here is derived from an EMBL/GenBank/DDBJ whole genome shotgun (WGS) entry which is preliminary data.</text>
</comment>
<dbReference type="InterPro" id="IPR009100">
    <property type="entry name" value="AcylCoA_DH/oxidase_NM_dom_sf"/>
</dbReference>
<dbReference type="SUPFAM" id="SSF56645">
    <property type="entry name" value="Acyl-CoA dehydrogenase NM domain-like"/>
    <property type="match status" value="1"/>
</dbReference>
<evidence type="ECO:0000313" key="3">
    <source>
        <dbReference type="Proteomes" id="UP001501671"/>
    </source>
</evidence>
<name>A0ABP8HM76_9BURK</name>
<dbReference type="Pfam" id="PF02771">
    <property type="entry name" value="Acyl-CoA_dh_N"/>
    <property type="match status" value="1"/>
</dbReference>
<reference evidence="3" key="1">
    <citation type="journal article" date="2019" name="Int. J. Syst. Evol. Microbiol.">
        <title>The Global Catalogue of Microorganisms (GCM) 10K type strain sequencing project: providing services to taxonomists for standard genome sequencing and annotation.</title>
        <authorList>
            <consortium name="The Broad Institute Genomics Platform"/>
            <consortium name="The Broad Institute Genome Sequencing Center for Infectious Disease"/>
            <person name="Wu L."/>
            <person name="Ma J."/>
        </authorList>
    </citation>
    <scope>NUCLEOTIDE SEQUENCE [LARGE SCALE GENOMIC DNA]</scope>
    <source>
        <strain evidence="3">JCM 17666</strain>
    </source>
</reference>
<evidence type="ECO:0000259" key="1">
    <source>
        <dbReference type="Pfam" id="PF02771"/>
    </source>
</evidence>
<sequence>MTQACAAAPAGRTSGHLTPQLVEWLDAHADAIDTGECDPGAVLPPLVEAGVFRWGVPAQWDGHDGTDIGDAIEAVAELGYYSMACAFVAWGHRVFIEYVLHSPNRELAQRWLPALMAGRVAGASALSNAMKFLGGIESLQITATQDGAGWRLDGAMPWVTNLRPQGFVVAAAVRAPDGRVAVVALPHDVPGLERSADLPLIGLQSSNTAAISLTATPAGADCLLHEDARAYLPGLRPSFVGIQCSLAIGLARRSLDEARRAAGRGNAPKGILAAPLEDLSARTAALADELVQGVRSGRLRQTPAALFKLRIELADAAAQAVQLELQAAGGAAYLRGRQPGFARRLRELAFVPIVTPSLVQLRAELARHEGTF</sequence>
<gene>
    <name evidence="2" type="ORF">GCM10023144_41770</name>
</gene>
<accession>A0ABP8HM76</accession>
<proteinExistence type="predicted"/>
<dbReference type="Proteomes" id="UP001501671">
    <property type="component" value="Unassembled WGS sequence"/>
</dbReference>